<keyword evidence="2" id="KW-0813">Transport</keyword>
<dbReference type="InterPro" id="IPR050368">
    <property type="entry name" value="ClC-type_chloride_channel"/>
</dbReference>
<feature type="transmembrane region" description="Helical" evidence="11">
    <location>
        <begin position="197"/>
        <end position="218"/>
    </location>
</feature>
<dbReference type="PANTHER" id="PTHR43427">
    <property type="entry name" value="CHLORIDE CHANNEL PROTEIN CLC-E"/>
    <property type="match status" value="1"/>
</dbReference>
<dbReference type="RefSeq" id="WP_136551078.1">
    <property type="nucleotide sequence ID" value="NZ_STGJ01000001.1"/>
</dbReference>
<keyword evidence="4 11" id="KW-1133">Transmembrane helix</keyword>
<evidence type="ECO:0000259" key="12">
    <source>
        <dbReference type="PROSITE" id="PS51371"/>
    </source>
</evidence>
<evidence type="ECO:0000313" key="13">
    <source>
        <dbReference type="EMBL" id="TIC87067.1"/>
    </source>
</evidence>
<dbReference type="Pfam" id="PF00654">
    <property type="entry name" value="Voltage_CLC"/>
    <property type="match status" value="1"/>
</dbReference>
<dbReference type="PANTHER" id="PTHR43427:SF6">
    <property type="entry name" value="CHLORIDE CHANNEL PROTEIN CLC-E"/>
    <property type="match status" value="1"/>
</dbReference>
<keyword evidence="9" id="KW-0407">Ion channel</keyword>
<keyword evidence="14" id="KW-1185">Reference proteome</keyword>
<feature type="transmembrane region" description="Helical" evidence="11">
    <location>
        <begin position="238"/>
        <end position="261"/>
    </location>
</feature>
<accession>A0A4T0V6K7</accession>
<dbReference type="Gene3D" id="1.10.3080.10">
    <property type="entry name" value="Clc chloride channel"/>
    <property type="match status" value="1"/>
</dbReference>
<keyword evidence="7" id="KW-0869">Chloride channel</keyword>
<dbReference type="EMBL" id="STGJ01000001">
    <property type="protein sequence ID" value="TIC87067.1"/>
    <property type="molecule type" value="Genomic_DNA"/>
</dbReference>
<comment type="caution">
    <text evidence="13">The sequence shown here is derived from an EMBL/GenBank/DDBJ whole genome shotgun (WGS) entry which is preliminary data.</text>
</comment>
<evidence type="ECO:0000256" key="11">
    <source>
        <dbReference type="SAM" id="Phobius"/>
    </source>
</evidence>
<keyword evidence="6 11" id="KW-0472">Membrane</keyword>
<dbReference type="InterPro" id="IPR001807">
    <property type="entry name" value="ClC"/>
</dbReference>
<feature type="transmembrane region" description="Helical" evidence="11">
    <location>
        <begin position="282"/>
        <end position="303"/>
    </location>
</feature>
<evidence type="ECO:0000256" key="10">
    <source>
        <dbReference type="PROSITE-ProRule" id="PRU00703"/>
    </source>
</evidence>
<dbReference type="InterPro" id="IPR014743">
    <property type="entry name" value="Cl-channel_core"/>
</dbReference>
<gene>
    <name evidence="13" type="ORF">E5K04_01215</name>
</gene>
<keyword evidence="10" id="KW-0129">CBS domain</keyword>
<evidence type="ECO:0000256" key="2">
    <source>
        <dbReference type="ARBA" id="ARBA00022448"/>
    </source>
</evidence>
<reference evidence="13 14" key="1">
    <citation type="submission" date="2019-04" db="EMBL/GenBank/DDBJ databases">
        <title>Crenobacter sp. nov.</title>
        <authorList>
            <person name="Shi S."/>
        </authorList>
    </citation>
    <scope>NUCLEOTIDE SEQUENCE [LARGE SCALE GENOMIC DNA]</scope>
    <source>
        <strain evidence="13 14">GY 70310</strain>
    </source>
</reference>
<dbReference type="InterPro" id="IPR000644">
    <property type="entry name" value="CBS_dom"/>
</dbReference>
<evidence type="ECO:0000256" key="3">
    <source>
        <dbReference type="ARBA" id="ARBA00022692"/>
    </source>
</evidence>
<keyword evidence="5" id="KW-0406">Ion transport</keyword>
<evidence type="ECO:0000256" key="1">
    <source>
        <dbReference type="ARBA" id="ARBA00004141"/>
    </source>
</evidence>
<keyword evidence="3 11" id="KW-0812">Transmembrane</keyword>
<keyword evidence="8" id="KW-0868">Chloride</keyword>
<feature type="transmembrane region" description="Helical" evidence="11">
    <location>
        <begin position="413"/>
        <end position="429"/>
    </location>
</feature>
<name>A0A4T0V6K7_9NEIS</name>
<evidence type="ECO:0000313" key="14">
    <source>
        <dbReference type="Proteomes" id="UP000308891"/>
    </source>
</evidence>
<dbReference type="PRINTS" id="PR00762">
    <property type="entry name" value="CLCHANNEL"/>
</dbReference>
<feature type="domain" description="CBS" evidence="12">
    <location>
        <begin position="467"/>
        <end position="536"/>
    </location>
</feature>
<feature type="transmembrane region" description="Helical" evidence="11">
    <location>
        <begin position="12"/>
        <end position="43"/>
    </location>
</feature>
<proteinExistence type="predicted"/>
<dbReference type="PROSITE" id="PS51371">
    <property type="entry name" value="CBS"/>
    <property type="match status" value="1"/>
</dbReference>
<feature type="transmembrane region" description="Helical" evidence="11">
    <location>
        <begin position="381"/>
        <end position="406"/>
    </location>
</feature>
<dbReference type="CDD" id="cd00400">
    <property type="entry name" value="Voltage_gated_ClC"/>
    <property type="match status" value="1"/>
</dbReference>
<evidence type="ECO:0000256" key="6">
    <source>
        <dbReference type="ARBA" id="ARBA00023136"/>
    </source>
</evidence>
<dbReference type="Proteomes" id="UP000308891">
    <property type="component" value="Unassembled WGS sequence"/>
</dbReference>
<dbReference type="SUPFAM" id="SSF81340">
    <property type="entry name" value="Clc chloride channel"/>
    <property type="match status" value="1"/>
</dbReference>
<feature type="transmembrane region" description="Helical" evidence="11">
    <location>
        <begin position="356"/>
        <end position="375"/>
    </location>
</feature>
<comment type="subcellular location">
    <subcellularLocation>
        <location evidence="1">Membrane</location>
        <topology evidence="1">Multi-pass membrane protein</topology>
    </subcellularLocation>
</comment>
<evidence type="ECO:0000256" key="4">
    <source>
        <dbReference type="ARBA" id="ARBA00022989"/>
    </source>
</evidence>
<dbReference type="AlphaFoldDB" id="A0A4T0V6K7"/>
<evidence type="ECO:0000256" key="8">
    <source>
        <dbReference type="ARBA" id="ARBA00023214"/>
    </source>
</evidence>
<protein>
    <submittedName>
        <fullName evidence="13">Chloride channel protein</fullName>
    </submittedName>
</protein>
<evidence type="ECO:0000256" key="7">
    <source>
        <dbReference type="ARBA" id="ARBA00023173"/>
    </source>
</evidence>
<sequence length="536" mass="55623">MNDAHLRMPPALRLLLLALVVGVVAGAGAVLFRALIALFHNLLFLGRFSFAYDANVHTAASPWGWAVVLVPVLGAAGVAYLVKNYAPEAKGHGVPEVIDAIYFNDARIRPQVAVVKSLASALSIGSGGSVGREGPIIQIGAAFGSTLGQWLPLHTRERAVLVAAGAGGGIAATFNTPLGGVVFAIELMLPFVTASTLLPVVVATLTATAIGRAFFGVLPSFSVPALEHAVGASVPVTAYPWFLLLGVIVGALAWAMTRGVYWMEDRFDALPGNYYTRHMGGMLLVGLVLALFMHFSPLLGQPAHYYVEGVGYATIMDILRGELAAPGFLVLLVVAKLLLTLLTLGSGASGGIFSPAMFIGAAAGAAFGVLVSPWLPGVSPAHFALAAMAGMVGGTTGAVVTAVVMVFEMTRDYTVIMPMILTVAVAAALRERLLPATIYTLKLVRRGHKVPQGLQGFAGTLSCRDVMSPVTGEEEGPSLLLDAGLPLTHALARMQAAGSDYAVVTEAAESGGVRRIGVIGPREVARALSRDAHLAP</sequence>
<dbReference type="OrthoDB" id="9767361at2"/>
<feature type="transmembrane region" description="Helical" evidence="11">
    <location>
        <begin position="323"/>
        <end position="344"/>
    </location>
</feature>
<dbReference type="GO" id="GO:0005254">
    <property type="term" value="F:chloride channel activity"/>
    <property type="evidence" value="ECO:0007669"/>
    <property type="project" value="UniProtKB-KW"/>
</dbReference>
<evidence type="ECO:0000256" key="5">
    <source>
        <dbReference type="ARBA" id="ARBA00023065"/>
    </source>
</evidence>
<dbReference type="GO" id="GO:0034707">
    <property type="term" value="C:chloride channel complex"/>
    <property type="evidence" value="ECO:0007669"/>
    <property type="project" value="UniProtKB-KW"/>
</dbReference>
<evidence type="ECO:0000256" key="9">
    <source>
        <dbReference type="ARBA" id="ARBA00023303"/>
    </source>
</evidence>
<feature type="transmembrane region" description="Helical" evidence="11">
    <location>
        <begin position="63"/>
        <end position="82"/>
    </location>
</feature>
<organism evidence="13 14">
    <name type="scientific">Crenobacter intestini</name>
    <dbReference type="NCBI Taxonomy" id="2563443"/>
    <lineage>
        <taxon>Bacteria</taxon>
        <taxon>Pseudomonadati</taxon>
        <taxon>Pseudomonadota</taxon>
        <taxon>Betaproteobacteria</taxon>
        <taxon>Neisseriales</taxon>
        <taxon>Neisseriaceae</taxon>
        <taxon>Crenobacter</taxon>
    </lineage>
</organism>